<accession>A0A975XZD6</accession>
<dbReference type="EMBL" id="CP077062">
    <property type="protein sequence ID" value="QWZ07327.1"/>
    <property type="molecule type" value="Genomic_DNA"/>
</dbReference>
<reference evidence="2" key="1">
    <citation type="submission" date="2021-06" db="EMBL/GenBank/DDBJ databases">
        <title>Complete genome sequence of Nocardioides sp. G188.</title>
        <authorList>
            <person name="Im W.-T."/>
        </authorList>
    </citation>
    <scope>NUCLEOTIDE SEQUENCE</scope>
    <source>
        <strain evidence="2">G188</strain>
    </source>
</reference>
<dbReference type="AlphaFoldDB" id="A0A975XZD6"/>
<keyword evidence="3" id="KW-1185">Reference proteome</keyword>
<gene>
    <name evidence="2" type="ORF">KRR39_17950</name>
</gene>
<dbReference type="Pfam" id="PF08327">
    <property type="entry name" value="AHSA1"/>
    <property type="match status" value="1"/>
</dbReference>
<dbReference type="Proteomes" id="UP000683575">
    <property type="component" value="Chromosome"/>
</dbReference>
<dbReference type="RefSeq" id="WP_216938838.1">
    <property type="nucleotide sequence ID" value="NZ_CP077062.1"/>
</dbReference>
<protein>
    <submittedName>
        <fullName evidence="2">SRPBCC domain-containing protein</fullName>
    </submittedName>
</protein>
<sequence length="177" mass="19252">MTADTPGTVRTLGILRAADGTGVVRLEDRFDTDIDDLWSALTDPPRLARWLGEVEGDLRPGGEFRAHYYASGWEGTCRVDVCQPPHRLRILTTSPDEPDGVLEAVLTADGDHTVLVIEDRGLPLDQIAAYGAGDQVHVEDLAAYLAGRARCDARARWQELHPAYQELAARLAGHGTG</sequence>
<proteinExistence type="predicted"/>
<name>A0A975XZD6_9ACTN</name>
<evidence type="ECO:0000259" key="1">
    <source>
        <dbReference type="Pfam" id="PF08327"/>
    </source>
</evidence>
<evidence type="ECO:0000313" key="3">
    <source>
        <dbReference type="Proteomes" id="UP000683575"/>
    </source>
</evidence>
<dbReference type="InterPro" id="IPR013538">
    <property type="entry name" value="ASHA1/2-like_C"/>
</dbReference>
<dbReference type="KEGG" id="nps:KRR39_17950"/>
<feature type="domain" description="Activator of Hsp90 ATPase homologue 1/2-like C-terminal" evidence="1">
    <location>
        <begin position="32"/>
        <end position="145"/>
    </location>
</feature>
<organism evidence="2 3">
    <name type="scientific">Nocardioides panacis</name>
    <dbReference type="NCBI Taxonomy" id="2849501"/>
    <lineage>
        <taxon>Bacteria</taxon>
        <taxon>Bacillati</taxon>
        <taxon>Actinomycetota</taxon>
        <taxon>Actinomycetes</taxon>
        <taxon>Propionibacteriales</taxon>
        <taxon>Nocardioidaceae</taxon>
        <taxon>Nocardioides</taxon>
    </lineage>
</organism>
<evidence type="ECO:0000313" key="2">
    <source>
        <dbReference type="EMBL" id="QWZ07327.1"/>
    </source>
</evidence>